<dbReference type="EMBL" id="VDCH01000012">
    <property type="protein sequence ID" value="TNJ38893.1"/>
    <property type="molecule type" value="Genomic_DNA"/>
</dbReference>
<proteinExistence type="predicted"/>
<dbReference type="Proteomes" id="UP000308271">
    <property type="component" value="Unassembled WGS sequence"/>
</dbReference>
<keyword evidence="1" id="KW-0812">Transmembrane</keyword>
<feature type="transmembrane region" description="Helical" evidence="1">
    <location>
        <begin position="33"/>
        <end position="50"/>
    </location>
</feature>
<dbReference type="RefSeq" id="WP_139456979.1">
    <property type="nucleotide sequence ID" value="NZ_VDCH01000012.1"/>
</dbReference>
<sequence length="167" mass="18801">MSEEEIAANALFATLAQSREMAKLAITIRVKNFNFFVIIVGALVSGNAYFSTKEATILLGIVGFVVGLMFLLLDIRMRLVLERSIDHLEILEQKVWALAGINGWTKHIRGDSTKYINHQWIYRALFIMTSIGSLIIMIRALLLLRPIKVSILGIANIGMIKQFFDFA</sequence>
<keyword evidence="3" id="KW-1185">Reference proteome</keyword>
<keyword evidence="1" id="KW-1133">Transmembrane helix</keyword>
<evidence type="ECO:0000313" key="2">
    <source>
        <dbReference type="EMBL" id="TNJ38893.1"/>
    </source>
</evidence>
<keyword evidence="1" id="KW-0472">Membrane</keyword>
<feature type="non-terminal residue" evidence="2">
    <location>
        <position position="167"/>
    </location>
</feature>
<feature type="transmembrane region" description="Helical" evidence="1">
    <location>
        <begin position="120"/>
        <end position="142"/>
    </location>
</feature>
<feature type="transmembrane region" description="Helical" evidence="1">
    <location>
        <begin position="56"/>
        <end position="73"/>
    </location>
</feature>
<organism evidence="2 3">
    <name type="scientific">Chlorobaculum thiosulfatiphilum</name>
    <name type="common">Chlorobium limicola f.sp. thiosulfatophilum</name>
    <dbReference type="NCBI Taxonomy" id="115852"/>
    <lineage>
        <taxon>Bacteria</taxon>
        <taxon>Pseudomonadati</taxon>
        <taxon>Chlorobiota</taxon>
        <taxon>Chlorobiia</taxon>
        <taxon>Chlorobiales</taxon>
        <taxon>Chlorobiaceae</taxon>
        <taxon>Chlorobaculum</taxon>
    </lineage>
</organism>
<gene>
    <name evidence="2" type="ORF">FGF66_07140</name>
</gene>
<comment type="caution">
    <text evidence="2">The sequence shown here is derived from an EMBL/GenBank/DDBJ whole genome shotgun (WGS) entry which is preliminary data.</text>
</comment>
<protein>
    <submittedName>
        <fullName evidence="2">Uncharacterized protein</fullName>
    </submittedName>
</protein>
<dbReference type="AlphaFoldDB" id="A0A5C4S5W0"/>
<evidence type="ECO:0000313" key="3">
    <source>
        <dbReference type="Proteomes" id="UP000308271"/>
    </source>
</evidence>
<evidence type="ECO:0000256" key="1">
    <source>
        <dbReference type="SAM" id="Phobius"/>
    </source>
</evidence>
<reference evidence="2 3" key="1">
    <citation type="submission" date="2019-05" db="EMBL/GenBank/DDBJ databases">
        <title>Draft Whole-Genome sequence of the green sulfur bacterium Chlorobaculum thiosulfatiphilum DSM 249.</title>
        <authorList>
            <person name="Meyer T.E."/>
            <person name="Kyndt J.A."/>
        </authorList>
    </citation>
    <scope>NUCLEOTIDE SEQUENCE [LARGE SCALE GENOMIC DNA]</scope>
    <source>
        <strain evidence="2 3">DSM 249</strain>
    </source>
</reference>
<name>A0A5C4S5W0_CHLTI</name>
<accession>A0A5C4S5W0</accession>